<dbReference type="InterPro" id="IPR002110">
    <property type="entry name" value="Ankyrin_rpt"/>
</dbReference>
<dbReference type="Proteomes" id="UP000027586">
    <property type="component" value="Unassembled WGS sequence"/>
</dbReference>
<evidence type="ECO:0000256" key="3">
    <source>
        <dbReference type="PROSITE-ProRule" id="PRU00023"/>
    </source>
</evidence>
<feature type="compositionally biased region" description="Polar residues" evidence="4">
    <location>
        <begin position="782"/>
        <end position="798"/>
    </location>
</feature>
<protein>
    <submittedName>
        <fullName evidence="5">Nacht and ankyrin domain protein</fullName>
    </submittedName>
</protein>
<dbReference type="GO" id="GO:0004842">
    <property type="term" value="F:ubiquitin-protein transferase activity"/>
    <property type="evidence" value="ECO:0007669"/>
    <property type="project" value="TreeGrafter"/>
</dbReference>
<comment type="caution">
    <text evidence="5">The sequence shown here is derived from an EMBL/GenBank/DDBJ whole genome shotgun (WGS) entry which is preliminary data.</text>
</comment>
<dbReference type="VEuPathDB" id="FungiDB:LCOR_00756.1"/>
<feature type="compositionally biased region" description="Basic and acidic residues" evidence="4">
    <location>
        <begin position="108"/>
        <end position="118"/>
    </location>
</feature>
<feature type="repeat" description="ANK" evidence="3">
    <location>
        <begin position="641"/>
        <end position="673"/>
    </location>
</feature>
<feature type="compositionally biased region" description="Polar residues" evidence="4">
    <location>
        <begin position="740"/>
        <end position="749"/>
    </location>
</feature>
<feature type="compositionally biased region" description="Low complexity" evidence="4">
    <location>
        <begin position="565"/>
        <end position="576"/>
    </location>
</feature>
<gene>
    <name evidence="5" type="ORF">LCOR_00756.1</name>
</gene>
<dbReference type="STRING" id="1263082.A0A068RH13"/>
<feature type="region of interest" description="Disordered" evidence="4">
    <location>
        <begin position="478"/>
        <end position="616"/>
    </location>
</feature>
<evidence type="ECO:0000256" key="1">
    <source>
        <dbReference type="ARBA" id="ARBA00022737"/>
    </source>
</evidence>
<dbReference type="InterPro" id="IPR036770">
    <property type="entry name" value="Ankyrin_rpt-contain_sf"/>
</dbReference>
<dbReference type="GO" id="GO:0085020">
    <property type="term" value="P:protein K6-linked ubiquitination"/>
    <property type="evidence" value="ECO:0007669"/>
    <property type="project" value="TreeGrafter"/>
</dbReference>
<sequence length="984" mass="109223">MIVFSLWPRKLGFPFFYRNVFHPLFFSTFVPTTTLAPSAVSPIKATLQPEVAIYERSITGIKRVGTTLALCGSKTNHQQSPMLSTPNDSSSYRHPTTHHPITQVKMSNDVEPRIHDTSSVDTSMKGRLHDKRTAQRVSSRHASSRRTRTFSEGDVGLSSLQRKKRLCELVEKREQSTSSAAKKTATQQPPQQEQQQTLGRRWPNPNKTDKAGRTKLFGCTAAGDLVKVKELIACGAQVNHRDNAGWTPLHEAALKGQLEVAQYLIECGAQVNVRGFGNDTPLHDASAAGFADCVRLLVDAGADVFALNANKETPLDVCDDKKCASLLRTKMQQLEQLVPQDKDGRTELHKACAEGDYDHVVSLLKRGANVNARDNMSWTPLHETACQGSTAIARLLIQHGADVNFPGYRGSTALHRASATGYTELVQFLLESGANVELQDDRGNCPYDVAVDHAMTRHYLALRMDELRKERAASDAIDEITFQSHKKQRRHGPDADNDKGTSEQSRPLSREERKIQAIMRTFATMEQKKRPRKSSVADNNDDDHELSFEEYSKNLRRKRRVRTQSLSSTSRESSVSLDPQQVVPASTTTQQKPGADPRKLNPTKKDASGRTFLHKRSGRGDIPAVEALLEAGANPNEQDNAGYTPLHEAALRGRTQAVLILLQHGADANAKGADDDTALHDATANGHTDVIHHLLQFGANPHATNAKGITPIDIAADSGNSDIEKLLRQAPALSQEGKKQQTSSINNESTKQRPNNETKMTQQPKAQARSVSGRHLPKKNLRLSQMSDIAATTPTNSKGPIPTPPPERRFNFGNDDDHGNTHDIKPLFTVKHWDETTSKMIPCVVDLQVSMLFGMKSTADFWKQYPDLTHQPIHVDQKSRLWPTFSSMLCNQPHHDAFEAKRNFIESDLYLVPLDQVFTIVKQDYSHMTQHLTTQPVDTTHDQDTSKGLQQETAPSATLLNIVSRRPGCSLPPKFALKLQKLKK</sequence>
<feature type="region of interest" description="Disordered" evidence="4">
    <location>
        <begin position="730"/>
        <end position="806"/>
    </location>
</feature>
<dbReference type="SMART" id="SM00248">
    <property type="entry name" value="ANK"/>
    <property type="match status" value="10"/>
</dbReference>
<dbReference type="PANTHER" id="PTHR24171:SF8">
    <property type="entry name" value="BRCA1-ASSOCIATED RING DOMAIN PROTEIN 1"/>
    <property type="match status" value="1"/>
</dbReference>
<feature type="compositionally biased region" description="Basic and acidic residues" evidence="4">
    <location>
        <begin position="491"/>
        <end position="501"/>
    </location>
</feature>
<feature type="compositionally biased region" description="Basic and acidic residues" evidence="4">
    <location>
        <begin position="595"/>
        <end position="608"/>
    </location>
</feature>
<keyword evidence="6" id="KW-1185">Reference proteome</keyword>
<feature type="repeat" description="ANK" evidence="3">
    <location>
        <begin position="277"/>
        <end position="309"/>
    </location>
</feature>
<dbReference type="PRINTS" id="PR01415">
    <property type="entry name" value="ANKYRIN"/>
</dbReference>
<accession>A0A068RH13</accession>
<dbReference type="Pfam" id="PF00023">
    <property type="entry name" value="Ank"/>
    <property type="match status" value="2"/>
</dbReference>
<feature type="compositionally biased region" description="Polar residues" evidence="4">
    <location>
        <begin position="75"/>
        <end position="94"/>
    </location>
</feature>
<dbReference type="AlphaFoldDB" id="A0A068RH13"/>
<feature type="repeat" description="ANK" evidence="3">
    <location>
        <begin position="409"/>
        <end position="441"/>
    </location>
</feature>
<feature type="repeat" description="ANK" evidence="3">
    <location>
        <begin position="343"/>
        <end position="375"/>
    </location>
</feature>
<feature type="compositionally biased region" description="Low complexity" evidence="4">
    <location>
        <begin position="180"/>
        <end position="197"/>
    </location>
</feature>
<feature type="repeat" description="ANK" evidence="3">
    <location>
        <begin position="244"/>
        <end position="276"/>
    </location>
</feature>
<feature type="compositionally biased region" description="Polar residues" evidence="4">
    <location>
        <begin position="577"/>
        <end position="592"/>
    </location>
</feature>
<keyword evidence="1" id="KW-0677">Repeat</keyword>
<dbReference type="PANTHER" id="PTHR24171">
    <property type="entry name" value="ANKYRIN REPEAT DOMAIN-CONTAINING PROTEIN 39-RELATED"/>
    <property type="match status" value="1"/>
</dbReference>
<evidence type="ECO:0000256" key="2">
    <source>
        <dbReference type="ARBA" id="ARBA00023043"/>
    </source>
</evidence>
<feature type="repeat" description="ANK" evidence="3">
    <location>
        <begin position="376"/>
        <end position="408"/>
    </location>
</feature>
<keyword evidence="2 3" id="KW-0040">ANK repeat</keyword>
<dbReference type="PROSITE" id="PS50297">
    <property type="entry name" value="ANK_REP_REGION"/>
    <property type="match status" value="8"/>
</dbReference>
<evidence type="ECO:0000256" key="4">
    <source>
        <dbReference type="SAM" id="MobiDB-lite"/>
    </source>
</evidence>
<dbReference type="SUPFAM" id="SSF48403">
    <property type="entry name" value="Ankyrin repeat"/>
    <property type="match status" value="2"/>
</dbReference>
<evidence type="ECO:0000313" key="6">
    <source>
        <dbReference type="Proteomes" id="UP000027586"/>
    </source>
</evidence>
<evidence type="ECO:0000313" key="5">
    <source>
        <dbReference type="EMBL" id="CDH48995.1"/>
    </source>
</evidence>
<feature type="repeat" description="ANK" evidence="3">
    <location>
        <begin position="674"/>
        <end position="706"/>
    </location>
</feature>
<dbReference type="OrthoDB" id="194358at2759"/>
<proteinExistence type="predicted"/>
<feature type="region of interest" description="Disordered" evidence="4">
    <location>
        <begin position="171"/>
        <end position="213"/>
    </location>
</feature>
<dbReference type="Pfam" id="PF12796">
    <property type="entry name" value="Ank_2"/>
    <property type="match status" value="3"/>
</dbReference>
<feature type="region of interest" description="Disordered" evidence="4">
    <location>
        <begin position="934"/>
        <end position="953"/>
    </location>
</feature>
<organism evidence="5 6">
    <name type="scientific">Lichtheimia corymbifera JMRC:FSU:9682</name>
    <dbReference type="NCBI Taxonomy" id="1263082"/>
    <lineage>
        <taxon>Eukaryota</taxon>
        <taxon>Fungi</taxon>
        <taxon>Fungi incertae sedis</taxon>
        <taxon>Mucoromycota</taxon>
        <taxon>Mucoromycotina</taxon>
        <taxon>Mucoromycetes</taxon>
        <taxon>Mucorales</taxon>
        <taxon>Lichtheimiaceae</taxon>
        <taxon>Lichtheimia</taxon>
    </lineage>
</organism>
<dbReference type="Gene3D" id="1.25.40.20">
    <property type="entry name" value="Ankyrin repeat-containing domain"/>
    <property type="match status" value="3"/>
</dbReference>
<dbReference type="EMBL" id="CBTN010000002">
    <property type="protein sequence ID" value="CDH48995.1"/>
    <property type="molecule type" value="Genomic_DNA"/>
</dbReference>
<dbReference type="PROSITE" id="PS50088">
    <property type="entry name" value="ANK_REPEAT"/>
    <property type="match status" value="8"/>
</dbReference>
<feature type="region of interest" description="Disordered" evidence="4">
    <location>
        <begin position="75"/>
        <end position="156"/>
    </location>
</feature>
<feature type="repeat" description="ANK" evidence="3">
    <location>
        <begin position="608"/>
        <end position="640"/>
    </location>
</feature>
<name>A0A068RH13_9FUNG</name>
<reference evidence="5" key="1">
    <citation type="submission" date="2013-08" db="EMBL/GenBank/DDBJ databases">
        <title>Gene expansion shapes genome architecture in the human pathogen Lichtheimia corymbifera: an evolutionary genomics analysis in the ancient terrestrial Mucorales (Mucoromycotina).</title>
        <authorList>
            <person name="Schwartze V.U."/>
            <person name="Winter S."/>
            <person name="Shelest E."/>
            <person name="Marcet-Houben M."/>
            <person name="Horn F."/>
            <person name="Wehner S."/>
            <person name="Hoffmann K."/>
            <person name="Riege K."/>
            <person name="Sammeth M."/>
            <person name="Nowrousian M."/>
            <person name="Valiante V."/>
            <person name="Linde J."/>
            <person name="Jacobsen I.D."/>
            <person name="Marz M."/>
            <person name="Brakhage A.A."/>
            <person name="Gabaldon T."/>
            <person name="Bocker S."/>
            <person name="Voigt K."/>
        </authorList>
    </citation>
    <scope>NUCLEOTIDE SEQUENCE [LARGE SCALE GENOMIC DNA]</scope>
    <source>
        <strain evidence="5">FSU 9682</strain>
    </source>
</reference>
<feature type="compositionally biased region" description="Basic residues" evidence="4">
    <location>
        <begin position="138"/>
        <end position="148"/>
    </location>
</feature>